<keyword evidence="2" id="KW-1185">Reference proteome</keyword>
<evidence type="ECO:0000313" key="2">
    <source>
        <dbReference type="Proteomes" id="UP000371977"/>
    </source>
</evidence>
<dbReference type="AlphaFoldDB" id="A0A6C2C5L7"/>
<comment type="caution">
    <text evidence="1">The sequence shown here is derived from an EMBL/GenBank/DDBJ whole genome shotgun (WGS) entry which is preliminary data.</text>
</comment>
<dbReference type="EMBL" id="SDGZ01000016">
    <property type="protein sequence ID" value="TYC48813.1"/>
    <property type="molecule type" value="Genomic_DNA"/>
</dbReference>
<name>A0A6C2C5L7_9LACO</name>
<sequence>MLANPNPLFLTHSVTVELYVGPNDWGDPMYSAGIRLNNVRFERDKVYQGTGNSRQVIAEGVVMVYAFNQSDVNISDDWLKARVTDESGQQYLINRVISNNQDTSVDIYSWELEVI</sequence>
<dbReference type="Proteomes" id="UP000371977">
    <property type="component" value="Unassembled WGS sequence"/>
</dbReference>
<dbReference type="Pfam" id="PF10665">
    <property type="entry name" value="Minor_capsid_1"/>
    <property type="match status" value="1"/>
</dbReference>
<reference evidence="1 2" key="1">
    <citation type="submission" date="2019-01" db="EMBL/GenBank/DDBJ databases">
        <title>Weissella sp. nov., a novel lactic acid bacterium isolated from animal feces.</title>
        <authorList>
            <person name="Wang L.-T."/>
        </authorList>
    </citation>
    <scope>NUCLEOTIDE SEQUENCE [LARGE SCALE GENOMIC DNA]</scope>
    <source>
        <strain evidence="1 2">8H-2</strain>
    </source>
</reference>
<dbReference type="OrthoDB" id="2183780at2"/>
<dbReference type="InterPro" id="IPR019612">
    <property type="entry name" value="Minor_capsid_put"/>
</dbReference>
<proteinExistence type="predicted"/>
<organism evidence="1 2">
    <name type="scientific">Weissella muntiaci</name>
    <dbReference type="NCBI Taxonomy" id="2508881"/>
    <lineage>
        <taxon>Bacteria</taxon>
        <taxon>Bacillati</taxon>
        <taxon>Bacillota</taxon>
        <taxon>Bacilli</taxon>
        <taxon>Lactobacillales</taxon>
        <taxon>Lactobacillaceae</taxon>
        <taxon>Weissella</taxon>
    </lineage>
</organism>
<accession>A0A6C2C5L7</accession>
<evidence type="ECO:0008006" key="3">
    <source>
        <dbReference type="Google" id="ProtNLM"/>
    </source>
</evidence>
<protein>
    <recommendedName>
        <fullName evidence="3">Capsid protein</fullName>
    </recommendedName>
</protein>
<gene>
    <name evidence="1" type="ORF">ESZ50_08010</name>
</gene>
<evidence type="ECO:0000313" key="1">
    <source>
        <dbReference type="EMBL" id="TYC48813.1"/>
    </source>
</evidence>
<dbReference type="RefSeq" id="WP_148623051.1">
    <property type="nucleotide sequence ID" value="NZ_SDGZ01000016.1"/>
</dbReference>